<evidence type="ECO:0000313" key="3">
    <source>
        <dbReference type="Proteomes" id="UP000799421"/>
    </source>
</evidence>
<gene>
    <name evidence="2" type="ORF">K470DRAFT_255328</name>
</gene>
<dbReference type="InterPro" id="IPR000073">
    <property type="entry name" value="AB_hydrolase_1"/>
</dbReference>
<keyword evidence="3" id="KW-1185">Reference proteome</keyword>
<dbReference type="EMBL" id="MU005962">
    <property type="protein sequence ID" value="KAF2863207.1"/>
    <property type="molecule type" value="Genomic_DNA"/>
</dbReference>
<dbReference type="Proteomes" id="UP000799421">
    <property type="component" value="Unassembled WGS sequence"/>
</dbReference>
<dbReference type="SUPFAM" id="SSF53474">
    <property type="entry name" value="alpha/beta-Hydrolases"/>
    <property type="match status" value="1"/>
</dbReference>
<reference evidence="2" key="1">
    <citation type="journal article" date="2020" name="Stud. Mycol.">
        <title>101 Dothideomycetes genomes: a test case for predicting lifestyles and emergence of pathogens.</title>
        <authorList>
            <person name="Haridas S."/>
            <person name="Albert R."/>
            <person name="Binder M."/>
            <person name="Bloem J."/>
            <person name="Labutti K."/>
            <person name="Salamov A."/>
            <person name="Andreopoulos B."/>
            <person name="Baker S."/>
            <person name="Barry K."/>
            <person name="Bills G."/>
            <person name="Bluhm B."/>
            <person name="Cannon C."/>
            <person name="Castanera R."/>
            <person name="Culley D."/>
            <person name="Daum C."/>
            <person name="Ezra D."/>
            <person name="Gonzalez J."/>
            <person name="Henrissat B."/>
            <person name="Kuo A."/>
            <person name="Liang C."/>
            <person name="Lipzen A."/>
            <person name="Lutzoni F."/>
            <person name="Magnuson J."/>
            <person name="Mondo S."/>
            <person name="Nolan M."/>
            <person name="Ohm R."/>
            <person name="Pangilinan J."/>
            <person name="Park H.-J."/>
            <person name="Ramirez L."/>
            <person name="Alfaro M."/>
            <person name="Sun H."/>
            <person name="Tritt A."/>
            <person name="Yoshinaga Y."/>
            <person name="Zwiers L.-H."/>
            <person name="Turgeon B."/>
            <person name="Goodwin S."/>
            <person name="Spatafora J."/>
            <person name="Crous P."/>
            <person name="Grigoriev I."/>
        </authorList>
    </citation>
    <scope>NUCLEOTIDE SEQUENCE</scope>
    <source>
        <strain evidence="2">CBS 480.64</strain>
    </source>
</reference>
<dbReference type="InterPro" id="IPR029058">
    <property type="entry name" value="AB_hydrolase_fold"/>
</dbReference>
<accession>A0A6A7C7J2</accession>
<dbReference type="Pfam" id="PF00561">
    <property type="entry name" value="Abhydrolase_1"/>
    <property type="match status" value="1"/>
</dbReference>
<dbReference type="Gene3D" id="3.40.50.1820">
    <property type="entry name" value="alpha/beta hydrolase"/>
    <property type="match status" value="1"/>
</dbReference>
<evidence type="ECO:0000313" key="2">
    <source>
        <dbReference type="EMBL" id="KAF2863207.1"/>
    </source>
</evidence>
<dbReference type="AlphaFoldDB" id="A0A6A7C7J2"/>
<evidence type="ECO:0000259" key="1">
    <source>
        <dbReference type="Pfam" id="PF00561"/>
    </source>
</evidence>
<dbReference type="GO" id="GO:0016787">
    <property type="term" value="F:hydrolase activity"/>
    <property type="evidence" value="ECO:0007669"/>
    <property type="project" value="UniProtKB-KW"/>
</dbReference>
<name>A0A6A7C7J2_9PEZI</name>
<organism evidence="2 3">
    <name type="scientific">Piedraia hortae CBS 480.64</name>
    <dbReference type="NCBI Taxonomy" id="1314780"/>
    <lineage>
        <taxon>Eukaryota</taxon>
        <taxon>Fungi</taxon>
        <taxon>Dikarya</taxon>
        <taxon>Ascomycota</taxon>
        <taxon>Pezizomycotina</taxon>
        <taxon>Dothideomycetes</taxon>
        <taxon>Dothideomycetidae</taxon>
        <taxon>Capnodiales</taxon>
        <taxon>Piedraiaceae</taxon>
        <taxon>Piedraia</taxon>
    </lineage>
</organism>
<dbReference type="OrthoDB" id="408373at2759"/>
<keyword evidence="2" id="KW-0378">Hydrolase</keyword>
<sequence>MPRSWLSSECLHVWFPCIQYLRLTQTPLSWRHIIPLLKDKFSTWAPELPGYGLSSIPPSSDTRTVGHILIDALREIFPHQSIIWCGHDRGARIGHRLLVDKDPPIVASVLIDIVPTVEQWKSFSSPLASVAYHHWPFLAAPTTPRLISLMSGREYCLNRLKQAHGKSEEGTSKFQENNAIEHYCALFDKQEAIDGSCADYAAASTVDYEAQRKDQEAGRNISTATCVIYSVANLGKMHDVEKVWKYWVHGGMKFQCIGIGDQYGHYLAEECPDRIAKIILDWLEGLNDG</sequence>
<proteinExistence type="predicted"/>
<feature type="domain" description="AB hydrolase-1" evidence="1">
    <location>
        <begin position="28"/>
        <end position="116"/>
    </location>
</feature>
<dbReference type="PANTHER" id="PTHR43329">
    <property type="entry name" value="EPOXIDE HYDROLASE"/>
    <property type="match status" value="1"/>
</dbReference>
<protein>
    <submittedName>
        <fullName evidence="2">Alpha/beta-hydrolase</fullName>
    </submittedName>
</protein>